<feature type="coiled-coil region" evidence="7">
    <location>
        <begin position="177"/>
        <end position="211"/>
    </location>
</feature>
<gene>
    <name evidence="7 10" type="primary">smc</name>
    <name evidence="10" type="ORF">C0081_22475</name>
</gene>
<dbReference type="GO" id="GO:0007059">
    <property type="term" value="P:chromosome segregation"/>
    <property type="evidence" value="ECO:0007669"/>
    <property type="project" value="UniProtKB-UniRule"/>
</dbReference>
<feature type="region of interest" description="Disordered" evidence="8">
    <location>
        <begin position="662"/>
        <end position="683"/>
    </location>
</feature>
<keyword evidence="4 7" id="KW-0067">ATP-binding</keyword>
<dbReference type="RefSeq" id="WP_101535964.1">
    <property type="nucleotide sequence ID" value="NZ_PKUQ01000055.1"/>
</dbReference>
<evidence type="ECO:0000313" key="10">
    <source>
        <dbReference type="EMBL" id="PLW75064.1"/>
    </source>
</evidence>
<feature type="domain" description="RecF/RecN/SMC N-terminal" evidence="9">
    <location>
        <begin position="4"/>
        <end position="1135"/>
    </location>
</feature>
<comment type="similarity">
    <text evidence="7">Belongs to the SMC family.</text>
</comment>
<dbReference type="GO" id="GO:0006260">
    <property type="term" value="P:DNA replication"/>
    <property type="evidence" value="ECO:0007669"/>
    <property type="project" value="UniProtKB-UniRule"/>
</dbReference>
<dbReference type="GO" id="GO:0005737">
    <property type="term" value="C:cytoplasm"/>
    <property type="evidence" value="ECO:0007669"/>
    <property type="project" value="UniProtKB-SubCell"/>
</dbReference>
<evidence type="ECO:0000256" key="7">
    <source>
        <dbReference type="HAMAP-Rule" id="MF_01894"/>
    </source>
</evidence>
<dbReference type="EMBL" id="PKUQ01000055">
    <property type="protein sequence ID" value="PLW75064.1"/>
    <property type="molecule type" value="Genomic_DNA"/>
</dbReference>
<comment type="subunit">
    <text evidence="7">Homodimer.</text>
</comment>
<dbReference type="OrthoDB" id="9808768at2"/>
<sequence>MKFTKLRLLGFKSFVEPMEFFIEPGLTGVVGPNGCGKSNLVEALRWVMGENSYKNMRASGMDDVIFAGSNQRPARNTAEVTVYLDNSTRTAPAGFNDADALEITRRIERESGSSYRINGKDARARDVQLLFADASTGSRSPSLVGQGRIGEIISQKPTQRRGLLEEAAGISGLHSRRHEAELRLRATETNLERLEDIMAQIATQLEGLKRQARQASRYRNLSSDIRSTEATLYHLRWKEMLDEEASAKEDLHNAGLNVAEATAAQAAAAREEAVANHALPELRDNQAAKAAALQRLSLAARELDSEETRVKEKLADLSRRIEQLKADQARERQLVSENAQLLKALDDEKIQLTTEHEATEATQAIANAALSTAEAELNEAESLANNLMAQLAEAEGTARQLKQATDTARGRVARVTSQTGQTQRELEKVDEQLTRDSGLDDRRAAVETAKEALGALETASENASTTVADTREAEAEARRARADAEGSFNRLDTEAKTLAKIVHASQDERYPPMLTHLKVDTGFEIALAAALGDDLDAPLDSAAARHWGEMRQHEDDPSLPHDLPSLGDYVKAPERLQRRLNQIGIVSPSLGFGLQKQLKTGQRLISREGDLWRWDGLVMRAGAPTPAAQRLEQRNRLELLQGRLGEAQKSLNAARQIFQEKRDAASDAARQEQSARAGLRDGQKQLSALRDSLARAERDANQLLARKATLEATLARLSEEEREAKEVLADAEAQQSDLPDFEHLQRDRDSARMVQSEKRSLVAEARAHAQGMSREAEMRLKRLQSIERERASWVNRVQNADEQIATLNERLAQTDEERLSLQDMPDEITNKRRGLLSQISKSEEAQKEASDRLAVAEHAALEAGVAAKVALERLSTMREARIRAEERINGIKGRKEELERQIDEAMDCDPAATFGLSGLKQGAPLPAMASVEGKLDRLRNERERLGGVNLRADEEATEISDQLTTMETERDDLIEAIKKLRTGIFNLNKEARARLLSSFEVVNGHFKALFAKLFGGGQAELQLTDADDPLHAGLDIIARPPGKKPQTMTLLSGGEQALTAMALIFAVFLTNPAPICVLDEVDAPLDDANVERFCTLLEEMRALTETRFVTITHNPITMARMDRLFGVTMAERGISQLVSVSLEIAEELIADDVEKSSIASVPPGHPLV</sequence>
<feature type="compositionally biased region" description="Basic and acidic residues" evidence="8">
    <location>
        <begin position="424"/>
        <end position="441"/>
    </location>
</feature>
<accession>A0A2N5XKP9</accession>
<evidence type="ECO:0000256" key="6">
    <source>
        <dbReference type="ARBA" id="ARBA00023125"/>
    </source>
</evidence>
<dbReference type="NCBIfam" id="TIGR02168">
    <property type="entry name" value="SMC_prok_B"/>
    <property type="match status" value="1"/>
</dbReference>
<feature type="coiled-coil region" evidence="7">
    <location>
        <begin position="783"/>
        <end position="824"/>
    </location>
</feature>
<dbReference type="InterPro" id="IPR011890">
    <property type="entry name" value="SMC_prok"/>
</dbReference>
<comment type="domain">
    <text evidence="7">Contains large globular domains required for ATP hydrolysis at each terminus and a third globular domain forming a flexible hinge near the middle of the molecule. These domains are separated by coiled-coil structures.</text>
</comment>
<evidence type="ECO:0000256" key="5">
    <source>
        <dbReference type="ARBA" id="ARBA00023054"/>
    </source>
</evidence>
<comment type="function">
    <text evidence="7">Required for chromosome condensation and partitioning.</text>
</comment>
<dbReference type="CDD" id="cd03278">
    <property type="entry name" value="ABC_SMC_barmotin"/>
    <property type="match status" value="1"/>
</dbReference>
<evidence type="ECO:0000256" key="2">
    <source>
        <dbReference type="ARBA" id="ARBA00022490"/>
    </source>
</evidence>
<dbReference type="InterPro" id="IPR036277">
    <property type="entry name" value="SMC_hinge_sf"/>
</dbReference>
<feature type="coiled-coil region" evidence="7">
    <location>
        <begin position="881"/>
        <end position="908"/>
    </location>
</feature>
<keyword evidence="2 7" id="KW-0963">Cytoplasm</keyword>
<dbReference type="GO" id="GO:0030261">
    <property type="term" value="P:chromosome condensation"/>
    <property type="evidence" value="ECO:0007669"/>
    <property type="project" value="InterPro"/>
</dbReference>
<dbReference type="PIRSF" id="PIRSF005719">
    <property type="entry name" value="SMC"/>
    <property type="match status" value="1"/>
</dbReference>
<dbReference type="GO" id="GO:0005694">
    <property type="term" value="C:chromosome"/>
    <property type="evidence" value="ECO:0007669"/>
    <property type="project" value="InterPro"/>
</dbReference>
<dbReference type="Proteomes" id="UP000234881">
    <property type="component" value="Unassembled WGS sequence"/>
</dbReference>
<keyword evidence="3 7" id="KW-0547">Nucleotide-binding</keyword>
<evidence type="ECO:0000259" key="9">
    <source>
        <dbReference type="Pfam" id="PF02463"/>
    </source>
</evidence>
<name>A0A2N5XKP9_9HYPH</name>
<dbReference type="AlphaFoldDB" id="A0A2N5XKP9"/>
<dbReference type="InterPro" id="IPR027417">
    <property type="entry name" value="P-loop_NTPase"/>
</dbReference>
<comment type="subcellular location">
    <subcellularLocation>
        <location evidence="1 7">Cytoplasm</location>
    </subcellularLocation>
</comment>
<keyword evidence="11" id="KW-1185">Reference proteome</keyword>
<dbReference type="GO" id="GO:0005524">
    <property type="term" value="F:ATP binding"/>
    <property type="evidence" value="ECO:0007669"/>
    <property type="project" value="UniProtKB-UniRule"/>
</dbReference>
<dbReference type="Gene3D" id="3.40.50.300">
    <property type="entry name" value="P-loop containing nucleotide triphosphate hydrolases"/>
    <property type="match status" value="2"/>
</dbReference>
<dbReference type="InterPro" id="IPR003395">
    <property type="entry name" value="RecF/RecN/SMC_N"/>
</dbReference>
<dbReference type="Pfam" id="PF02463">
    <property type="entry name" value="SMC_N"/>
    <property type="match status" value="1"/>
</dbReference>
<dbReference type="GO" id="GO:0016887">
    <property type="term" value="F:ATP hydrolysis activity"/>
    <property type="evidence" value="ECO:0007669"/>
    <property type="project" value="InterPro"/>
</dbReference>
<reference evidence="10 11" key="1">
    <citation type="submission" date="2018-01" db="EMBL/GenBank/DDBJ databases">
        <title>The draft genome sequence of Cohaesibacter sp. H1304.</title>
        <authorList>
            <person name="Wang N.-N."/>
            <person name="Du Z.-J."/>
        </authorList>
    </citation>
    <scope>NUCLEOTIDE SEQUENCE [LARGE SCALE GENOMIC DNA]</scope>
    <source>
        <strain evidence="10 11">H1304</strain>
    </source>
</reference>
<evidence type="ECO:0000256" key="4">
    <source>
        <dbReference type="ARBA" id="ARBA00022840"/>
    </source>
</evidence>
<feature type="binding site" evidence="7">
    <location>
        <begin position="32"/>
        <end position="39"/>
    </location>
    <ligand>
        <name>ATP</name>
        <dbReference type="ChEBI" id="CHEBI:30616"/>
    </ligand>
</feature>
<organism evidence="10 11">
    <name type="scientific">Cohaesibacter celericrescens</name>
    <dbReference type="NCBI Taxonomy" id="2067669"/>
    <lineage>
        <taxon>Bacteria</taxon>
        <taxon>Pseudomonadati</taxon>
        <taxon>Pseudomonadota</taxon>
        <taxon>Alphaproteobacteria</taxon>
        <taxon>Hyphomicrobiales</taxon>
        <taxon>Cohaesibacteraceae</taxon>
    </lineage>
</organism>
<dbReference type="InterPro" id="IPR024704">
    <property type="entry name" value="SMC"/>
</dbReference>
<dbReference type="SUPFAM" id="SSF52540">
    <property type="entry name" value="P-loop containing nucleoside triphosphate hydrolases"/>
    <property type="match status" value="1"/>
</dbReference>
<feature type="region of interest" description="Disordered" evidence="8">
    <location>
        <begin position="405"/>
        <end position="441"/>
    </location>
</feature>
<dbReference type="GO" id="GO:0003677">
    <property type="term" value="F:DNA binding"/>
    <property type="evidence" value="ECO:0007669"/>
    <property type="project" value="UniProtKB-UniRule"/>
</dbReference>
<dbReference type="GO" id="GO:0007062">
    <property type="term" value="P:sister chromatid cohesion"/>
    <property type="evidence" value="ECO:0007669"/>
    <property type="project" value="InterPro"/>
</dbReference>
<evidence type="ECO:0000313" key="11">
    <source>
        <dbReference type="Proteomes" id="UP000234881"/>
    </source>
</evidence>
<evidence type="ECO:0000256" key="8">
    <source>
        <dbReference type="SAM" id="MobiDB-lite"/>
    </source>
</evidence>
<dbReference type="FunFam" id="3.40.50.300:FF:000901">
    <property type="entry name" value="Chromosome partition protein Smc"/>
    <property type="match status" value="1"/>
</dbReference>
<dbReference type="SUPFAM" id="SSF75553">
    <property type="entry name" value="Smc hinge domain"/>
    <property type="match status" value="1"/>
</dbReference>
<feature type="coiled-coil region" evidence="7">
    <location>
        <begin position="300"/>
        <end position="404"/>
    </location>
</feature>
<feature type="compositionally biased region" description="Basic and acidic residues" evidence="8">
    <location>
        <begin position="740"/>
        <end position="753"/>
    </location>
</feature>
<evidence type="ECO:0000256" key="1">
    <source>
        <dbReference type="ARBA" id="ARBA00004496"/>
    </source>
</evidence>
<feature type="region of interest" description="Disordered" evidence="8">
    <location>
        <begin position="725"/>
        <end position="753"/>
    </location>
</feature>
<keyword evidence="5 7" id="KW-0175">Coiled coil</keyword>
<proteinExistence type="inferred from homology"/>
<dbReference type="PANTHER" id="PTHR43977">
    <property type="entry name" value="STRUCTURAL MAINTENANCE OF CHROMOSOMES PROTEIN 3"/>
    <property type="match status" value="1"/>
</dbReference>
<dbReference type="HAMAP" id="MF_01894">
    <property type="entry name" value="Smc_prok"/>
    <property type="match status" value="1"/>
</dbReference>
<keyword evidence="6 7" id="KW-0238">DNA-binding</keyword>
<comment type="caution">
    <text evidence="10">The sequence shown here is derived from an EMBL/GenBank/DDBJ whole genome shotgun (WGS) entry which is preliminary data.</text>
</comment>
<protein>
    <recommendedName>
        <fullName evidence="7">Chromosome partition protein Smc</fullName>
    </recommendedName>
</protein>
<evidence type="ECO:0000256" key="3">
    <source>
        <dbReference type="ARBA" id="ARBA00022741"/>
    </source>
</evidence>